<dbReference type="PANTHER" id="PTHR15858">
    <property type="entry name" value="IMMEDIATE EARLY RESPONSE 3-INTERACTING PROTEIN 1"/>
    <property type="match status" value="1"/>
</dbReference>
<dbReference type="InParanoid" id="A0A1Y2DKZ5"/>
<comment type="similarity">
    <text evidence="7">Belongs to the YOS1 family.</text>
</comment>
<dbReference type="GO" id="GO:0015031">
    <property type="term" value="P:protein transport"/>
    <property type="evidence" value="ECO:0007669"/>
    <property type="project" value="UniProtKB-KW"/>
</dbReference>
<evidence type="ECO:0000256" key="2">
    <source>
        <dbReference type="ARBA" id="ARBA00022448"/>
    </source>
</evidence>
<keyword evidence="4" id="KW-0653">Protein transport</keyword>
<dbReference type="GO" id="GO:0006888">
    <property type="term" value="P:endoplasmic reticulum to Golgi vesicle-mediated transport"/>
    <property type="evidence" value="ECO:0007669"/>
    <property type="project" value="TreeGrafter"/>
</dbReference>
<dbReference type="PANTHER" id="PTHR15858:SF0">
    <property type="entry name" value="IMMEDIATE EARLY RESPONSE 3-INTERACTING PROTEIN 1"/>
    <property type="match status" value="1"/>
</dbReference>
<dbReference type="FunCoup" id="A0A1Y2DKZ5">
    <property type="interactions" value="167"/>
</dbReference>
<keyword evidence="3" id="KW-0812">Transmembrane</keyword>
<evidence type="ECO:0000256" key="4">
    <source>
        <dbReference type="ARBA" id="ARBA00022927"/>
    </source>
</evidence>
<dbReference type="InterPro" id="IPR013880">
    <property type="entry name" value="Yos1"/>
</dbReference>
<organism evidence="9 10">
    <name type="scientific">Leucosporidium creatinivorum</name>
    <dbReference type="NCBI Taxonomy" id="106004"/>
    <lineage>
        <taxon>Eukaryota</taxon>
        <taxon>Fungi</taxon>
        <taxon>Dikarya</taxon>
        <taxon>Basidiomycota</taxon>
        <taxon>Pucciniomycotina</taxon>
        <taxon>Microbotryomycetes</taxon>
        <taxon>Leucosporidiales</taxon>
        <taxon>Leucosporidium</taxon>
    </lineage>
</organism>
<evidence type="ECO:0000256" key="8">
    <source>
        <dbReference type="SAM" id="MobiDB-lite"/>
    </source>
</evidence>
<proteinExistence type="inferred from homology"/>
<protein>
    <submittedName>
        <fullName evidence="9">Yos1-like protein</fullName>
    </submittedName>
</protein>
<gene>
    <name evidence="9" type="ORF">BCR35DRAFT_355288</name>
</gene>
<evidence type="ECO:0000256" key="3">
    <source>
        <dbReference type="ARBA" id="ARBA00022692"/>
    </source>
</evidence>
<comment type="caution">
    <text evidence="9">The sequence shown here is derived from an EMBL/GenBank/DDBJ whole genome shotgun (WGS) entry which is preliminary data.</text>
</comment>
<accession>A0A1Y2DKZ5</accession>
<comment type="subcellular location">
    <subcellularLocation>
        <location evidence="1">Membrane</location>
    </subcellularLocation>
</comment>
<dbReference type="OrthoDB" id="15356at2759"/>
<dbReference type="Pfam" id="PF08571">
    <property type="entry name" value="Yos1"/>
    <property type="match status" value="1"/>
</dbReference>
<dbReference type="GO" id="GO:0030134">
    <property type="term" value="C:COPII-coated ER to Golgi transport vesicle"/>
    <property type="evidence" value="ECO:0007669"/>
    <property type="project" value="TreeGrafter"/>
</dbReference>
<keyword evidence="2" id="KW-0813">Transport</keyword>
<evidence type="ECO:0000256" key="1">
    <source>
        <dbReference type="ARBA" id="ARBA00004370"/>
    </source>
</evidence>
<feature type="region of interest" description="Disordered" evidence="8">
    <location>
        <begin position="36"/>
        <end position="55"/>
    </location>
</feature>
<dbReference type="Proteomes" id="UP000193467">
    <property type="component" value="Unassembled WGS sequence"/>
</dbReference>
<name>A0A1Y2DKZ5_9BASI</name>
<keyword evidence="6" id="KW-0472">Membrane</keyword>
<dbReference type="GO" id="GO:0000139">
    <property type="term" value="C:Golgi membrane"/>
    <property type="evidence" value="ECO:0007669"/>
    <property type="project" value="TreeGrafter"/>
</dbReference>
<dbReference type="EMBL" id="MCGR01000075">
    <property type="protein sequence ID" value="ORY59912.1"/>
    <property type="molecule type" value="Genomic_DNA"/>
</dbReference>
<evidence type="ECO:0000256" key="5">
    <source>
        <dbReference type="ARBA" id="ARBA00022989"/>
    </source>
</evidence>
<dbReference type="AlphaFoldDB" id="A0A1Y2DKZ5"/>
<dbReference type="GO" id="GO:0005789">
    <property type="term" value="C:endoplasmic reticulum membrane"/>
    <property type="evidence" value="ECO:0007669"/>
    <property type="project" value="TreeGrafter"/>
</dbReference>
<reference evidence="9 10" key="1">
    <citation type="submission" date="2016-07" db="EMBL/GenBank/DDBJ databases">
        <title>Pervasive Adenine N6-methylation of Active Genes in Fungi.</title>
        <authorList>
            <consortium name="DOE Joint Genome Institute"/>
            <person name="Mondo S.J."/>
            <person name="Dannebaum R.O."/>
            <person name="Kuo R.C."/>
            <person name="Labutti K."/>
            <person name="Haridas S."/>
            <person name="Kuo A."/>
            <person name="Salamov A."/>
            <person name="Ahrendt S.R."/>
            <person name="Lipzen A."/>
            <person name="Sullivan W."/>
            <person name="Andreopoulos W.B."/>
            <person name="Clum A."/>
            <person name="Lindquist E."/>
            <person name="Daum C."/>
            <person name="Ramamoorthy G.K."/>
            <person name="Gryganskyi A."/>
            <person name="Culley D."/>
            <person name="Magnuson J.K."/>
            <person name="James T.Y."/>
            <person name="O'Malley M.A."/>
            <person name="Stajich J.E."/>
            <person name="Spatafora J.W."/>
            <person name="Visel A."/>
            <person name="Grigoriev I.V."/>
        </authorList>
    </citation>
    <scope>NUCLEOTIDE SEQUENCE [LARGE SCALE GENOMIC DNA]</scope>
    <source>
        <strain evidence="9 10">62-1032</strain>
    </source>
</reference>
<keyword evidence="10" id="KW-1185">Reference proteome</keyword>
<evidence type="ECO:0000256" key="7">
    <source>
        <dbReference type="ARBA" id="ARBA00024203"/>
    </source>
</evidence>
<dbReference type="STRING" id="106004.A0A1Y2DKZ5"/>
<evidence type="ECO:0000256" key="6">
    <source>
        <dbReference type="ARBA" id="ARBA00023136"/>
    </source>
</evidence>
<sequence>MVLFGLGSVAYFCLLLINSVAILNKERFLTPLGLTTNSQSSSSQSSIGGGASAYPNQFDYGQHSPGVGGQIGGAGAGAGGGGDDMSMKMRAVMLVDAVRTLMRIPLIPINIVVIVYEIIFGTGF</sequence>
<keyword evidence="5" id="KW-1133">Transmembrane helix</keyword>
<evidence type="ECO:0000313" key="10">
    <source>
        <dbReference type="Proteomes" id="UP000193467"/>
    </source>
</evidence>
<evidence type="ECO:0000313" key="9">
    <source>
        <dbReference type="EMBL" id="ORY59912.1"/>
    </source>
</evidence>